<accession>A0AAX1C4C9</accession>
<gene>
    <name evidence="1" type="ORF">DF213_15430</name>
</gene>
<comment type="caution">
    <text evidence="1">The sequence shown here is derived from an EMBL/GenBank/DDBJ whole genome shotgun (WGS) entry which is preliminary data.</text>
</comment>
<organism evidence="1 2">
    <name type="scientific">Dickeya dianthicola</name>
    <dbReference type="NCBI Taxonomy" id="204039"/>
    <lineage>
        <taxon>Bacteria</taxon>
        <taxon>Pseudomonadati</taxon>
        <taxon>Pseudomonadota</taxon>
        <taxon>Gammaproteobacteria</taxon>
        <taxon>Enterobacterales</taxon>
        <taxon>Pectobacteriaceae</taxon>
        <taxon>Dickeya</taxon>
    </lineage>
</organism>
<evidence type="ECO:0000313" key="2">
    <source>
        <dbReference type="Proteomes" id="UP000245055"/>
    </source>
</evidence>
<name>A0AAX1C4C9_9GAMM</name>
<dbReference type="Proteomes" id="UP000245055">
    <property type="component" value="Unassembled WGS sequence"/>
</dbReference>
<evidence type="ECO:0000313" key="1">
    <source>
        <dbReference type="EMBL" id="PWD71814.1"/>
    </source>
</evidence>
<proteinExistence type="predicted"/>
<protein>
    <submittedName>
        <fullName evidence="1">Uncharacterized protein</fullName>
    </submittedName>
</protein>
<sequence length="363" mass="42329">MLLNKHNIDFCSSMRIGKDNFGHSLKMRIDGLAIVSCFLNKAEKKRVYSKLRKMRKVNYKKYRVRYIKNKKGKPYRNALLIMGIKENSPVLLRIDYSPINHNSGGVRLDFHPQHLTASKIDHLLSWMNQRLGEVFYHLLARSWITRIDVAVDIYGCQLGNYIWGLERAGKTSYRNNKKTLPSVRIGSSRSILYILCYEKIDAHGSKQLTFREKSRFININLNEHRQFLRIESRYQPNATPTSKSGNALMLAHLLSMGNPFERLQVYSDDLAYELLTVGYIRAIPAEPSIAALKRSIMRNIQNSRLPREVIGIIVKHEIELFNKNKIWEQWSLCVERLSSIFNISSVFFLHNKESDRTNPQTRR</sequence>
<dbReference type="RefSeq" id="WP_109105216.1">
    <property type="nucleotide sequence ID" value="NZ_JALDNR010000011.1"/>
</dbReference>
<reference evidence="1 2" key="1">
    <citation type="submission" date="2018-05" db="EMBL/GenBank/DDBJ databases">
        <title>Genomic diversity of pathogens causing Blackleg of Potato in Pakistan.</title>
        <authorList>
            <person name="Sarfraz S."/>
            <person name="Riaz K."/>
            <person name="Oulghazi S."/>
            <person name="Cigna J."/>
            <person name="Sahi S.T."/>
            <person name="Khan S.H."/>
            <person name="Hameed A."/>
            <person name="Faure D."/>
        </authorList>
    </citation>
    <scope>NUCLEOTIDE SEQUENCE [LARGE SCALE GENOMIC DNA]</scope>
    <source>
        <strain evidence="1 2">SS70</strain>
    </source>
</reference>
<dbReference type="EMBL" id="QESZ01000021">
    <property type="protein sequence ID" value="PWD71814.1"/>
    <property type="molecule type" value="Genomic_DNA"/>
</dbReference>
<dbReference type="AlphaFoldDB" id="A0AAX1C4C9"/>